<evidence type="ECO:0000256" key="12">
    <source>
        <dbReference type="ARBA" id="ARBA00045850"/>
    </source>
</evidence>
<dbReference type="InterPro" id="IPR026103">
    <property type="entry name" value="HARBI1_animal"/>
</dbReference>
<dbReference type="Proteomes" id="UP000007267">
    <property type="component" value="Unassembled WGS sequence"/>
</dbReference>
<dbReference type="Ensembl" id="ENSPSIT00000012568.1">
    <property type="protein sequence ID" value="ENSPSIP00000012507.1"/>
    <property type="gene ID" value="ENSPSIG00000011281.1"/>
</dbReference>
<dbReference type="OMA" id="FIQNFRM"/>
<comment type="cofactor">
    <cofactor evidence="1">
        <name>a divalent metal cation</name>
        <dbReference type="ChEBI" id="CHEBI:60240"/>
    </cofactor>
</comment>
<dbReference type="GO" id="GO:0016787">
    <property type="term" value="F:hydrolase activity"/>
    <property type="evidence" value="ECO:0007669"/>
    <property type="project" value="UniProtKB-KW"/>
</dbReference>
<keyword evidence="7" id="KW-0540">Nuclease</keyword>
<dbReference type="Pfam" id="PF13359">
    <property type="entry name" value="DDE_Tnp_4"/>
    <property type="match status" value="1"/>
</dbReference>
<evidence type="ECO:0000256" key="5">
    <source>
        <dbReference type="ARBA" id="ARBA00015519"/>
    </source>
</evidence>
<reference evidence="14" key="4">
    <citation type="submission" date="2025-09" db="UniProtKB">
        <authorList>
            <consortium name="Ensembl"/>
        </authorList>
    </citation>
    <scope>IDENTIFICATION</scope>
</reference>
<dbReference type="InterPro" id="IPR045249">
    <property type="entry name" value="HARBI1-like"/>
</dbReference>
<evidence type="ECO:0000256" key="8">
    <source>
        <dbReference type="ARBA" id="ARBA00022723"/>
    </source>
</evidence>
<evidence type="ECO:0000256" key="11">
    <source>
        <dbReference type="ARBA" id="ARBA00030126"/>
    </source>
</evidence>
<dbReference type="GO" id="GO:0005737">
    <property type="term" value="C:cytoplasm"/>
    <property type="evidence" value="ECO:0007669"/>
    <property type="project" value="UniProtKB-SubCell"/>
</dbReference>
<dbReference type="GO" id="GO:0046872">
    <property type="term" value="F:metal ion binding"/>
    <property type="evidence" value="ECO:0007669"/>
    <property type="project" value="UniProtKB-KW"/>
</dbReference>
<dbReference type="PANTHER" id="PTHR22930:SF206">
    <property type="entry name" value="NUCLEASE HARBI1"/>
    <property type="match status" value="1"/>
</dbReference>
<keyword evidence="6" id="KW-0963">Cytoplasm</keyword>
<comment type="function">
    <text evidence="12">Transposase-derived protein that may have nuclease activity. Does not have transposase activity.</text>
</comment>
<dbReference type="PRINTS" id="PR02086">
    <property type="entry name" value="PUTNUCHARBI1"/>
</dbReference>
<reference evidence="15" key="2">
    <citation type="journal article" date="2013" name="Nat. Genet.">
        <title>The draft genomes of soft-shell turtle and green sea turtle yield insights into the development and evolution of the turtle-specific body plan.</title>
        <authorList>
            <person name="Wang Z."/>
            <person name="Pascual-Anaya J."/>
            <person name="Zadissa A."/>
            <person name="Li W."/>
            <person name="Niimura Y."/>
            <person name="Huang Z."/>
            <person name="Li C."/>
            <person name="White S."/>
            <person name="Xiong Z."/>
            <person name="Fang D."/>
            <person name="Wang B."/>
            <person name="Ming Y."/>
            <person name="Chen Y."/>
            <person name="Zheng Y."/>
            <person name="Kuraku S."/>
            <person name="Pignatelli M."/>
            <person name="Herrero J."/>
            <person name="Beal K."/>
            <person name="Nozawa M."/>
            <person name="Li Q."/>
            <person name="Wang J."/>
            <person name="Zhang H."/>
            <person name="Yu L."/>
            <person name="Shigenobu S."/>
            <person name="Wang J."/>
            <person name="Liu J."/>
            <person name="Flicek P."/>
            <person name="Searle S."/>
            <person name="Wang J."/>
            <person name="Kuratani S."/>
            <person name="Yin Y."/>
            <person name="Aken B."/>
            <person name="Zhang G."/>
            <person name="Irie N."/>
        </authorList>
    </citation>
    <scope>NUCLEOTIDE SEQUENCE [LARGE SCALE GENOMIC DNA]</scope>
    <source>
        <strain evidence="15">Daiwa-1</strain>
    </source>
</reference>
<evidence type="ECO:0000256" key="4">
    <source>
        <dbReference type="ARBA" id="ARBA00006958"/>
    </source>
</evidence>
<comment type="similarity">
    <text evidence="4">Belongs to the HARBI1 family.</text>
</comment>
<organism evidence="14 15">
    <name type="scientific">Pelodiscus sinensis</name>
    <name type="common">Chinese softshell turtle</name>
    <name type="synonym">Trionyx sinensis</name>
    <dbReference type="NCBI Taxonomy" id="13735"/>
    <lineage>
        <taxon>Eukaryota</taxon>
        <taxon>Metazoa</taxon>
        <taxon>Chordata</taxon>
        <taxon>Craniata</taxon>
        <taxon>Vertebrata</taxon>
        <taxon>Euteleostomi</taxon>
        <taxon>Archelosauria</taxon>
        <taxon>Testudinata</taxon>
        <taxon>Testudines</taxon>
        <taxon>Cryptodira</taxon>
        <taxon>Trionychia</taxon>
        <taxon>Trionychidae</taxon>
        <taxon>Pelodiscus</taxon>
    </lineage>
</organism>
<keyword evidence="9" id="KW-0378">Hydrolase</keyword>
<evidence type="ECO:0000256" key="9">
    <source>
        <dbReference type="ARBA" id="ARBA00022801"/>
    </source>
</evidence>
<dbReference type="GO" id="GO:0004518">
    <property type="term" value="F:nuclease activity"/>
    <property type="evidence" value="ECO:0007669"/>
    <property type="project" value="UniProtKB-KW"/>
</dbReference>
<keyword evidence="10" id="KW-0539">Nucleus</keyword>
<reference evidence="14" key="3">
    <citation type="submission" date="2025-08" db="UniProtKB">
        <authorList>
            <consortium name="Ensembl"/>
        </authorList>
    </citation>
    <scope>IDENTIFICATION</scope>
</reference>
<accession>K7FWU7</accession>
<evidence type="ECO:0000256" key="1">
    <source>
        <dbReference type="ARBA" id="ARBA00001968"/>
    </source>
</evidence>
<dbReference type="EMBL" id="AGCU01095839">
    <property type="status" value="NOT_ANNOTATED_CDS"/>
    <property type="molecule type" value="Genomic_DNA"/>
</dbReference>
<dbReference type="GeneTree" id="ENSGT00940000163810"/>
<evidence type="ECO:0000259" key="13">
    <source>
        <dbReference type="Pfam" id="PF13359"/>
    </source>
</evidence>
<dbReference type="HOGENOM" id="CLU_018552_3_1_1"/>
<dbReference type="AlphaFoldDB" id="K7FWU7"/>
<dbReference type="PANTHER" id="PTHR22930">
    <property type="match status" value="1"/>
</dbReference>
<sequence length="226" mass="25236">MRRDTFLELCEWLAPALRRRDTRMSPAIPLQKRVAIALWKLSTPDSYRSVGNQFGVGRSTVGAVLMQVVKAINRVLLRRGVRLADPDAVIRGFGALGFPNCGGAIDGTHIPIRAPEHQASRYVNRKGYFSVILQAVCDHRGQFTDINVGWSGKAHDARVYRTSSVCQRLQAGTFFPDRHIRAGDVDMPVCLVGDAAYPMQPWLMKPYTGHLKPSHQAFNARLTRAR</sequence>
<evidence type="ECO:0000256" key="3">
    <source>
        <dbReference type="ARBA" id="ARBA00004496"/>
    </source>
</evidence>
<evidence type="ECO:0000256" key="2">
    <source>
        <dbReference type="ARBA" id="ARBA00004123"/>
    </source>
</evidence>
<evidence type="ECO:0000256" key="7">
    <source>
        <dbReference type="ARBA" id="ARBA00022722"/>
    </source>
</evidence>
<reference evidence="15" key="1">
    <citation type="submission" date="2011-10" db="EMBL/GenBank/DDBJ databases">
        <authorList>
            <consortium name="Soft-shell Turtle Genome Consortium"/>
        </authorList>
    </citation>
    <scope>NUCLEOTIDE SEQUENCE [LARGE SCALE GENOMIC DNA]</scope>
    <source>
        <strain evidence="15">Daiwa-1</strain>
    </source>
</reference>
<dbReference type="InterPro" id="IPR027806">
    <property type="entry name" value="HARBI1_dom"/>
</dbReference>
<evidence type="ECO:0000313" key="15">
    <source>
        <dbReference type="Proteomes" id="UP000007267"/>
    </source>
</evidence>
<evidence type="ECO:0000256" key="6">
    <source>
        <dbReference type="ARBA" id="ARBA00022490"/>
    </source>
</evidence>
<proteinExistence type="inferred from homology"/>
<feature type="domain" description="DDE Tnp4" evidence="13">
    <location>
        <begin position="105"/>
        <end position="226"/>
    </location>
</feature>
<protein>
    <recommendedName>
        <fullName evidence="5">Putative nuclease HARBI1</fullName>
    </recommendedName>
    <alternativeName>
        <fullName evidence="11">Harbinger transposase-derived nuclease</fullName>
    </alternativeName>
</protein>
<dbReference type="GO" id="GO:0005634">
    <property type="term" value="C:nucleus"/>
    <property type="evidence" value="ECO:0007669"/>
    <property type="project" value="UniProtKB-SubCell"/>
</dbReference>
<comment type="subcellular location">
    <subcellularLocation>
        <location evidence="3">Cytoplasm</location>
    </subcellularLocation>
    <subcellularLocation>
        <location evidence="2">Nucleus</location>
    </subcellularLocation>
</comment>
<keyword evidence="15" id="KW-1185">Reference proteome</keyword>
<evidence type="ECO:0000313" key="14">
    <source>
        <dbReference type="Ensembl" id="ENSPSIP00000012507.1"/>
    </source>
</evidence>
<evidence type="ECO:0000256" key="10">
    <source>
        <dbReference type="ARBA" id="ARBA00023242"/>
    </source>
</evidence>
<dbReference type="eggNOG" id="KOG4585">
    <property type="taxonomic scope" value="Eukaryota"/>
</dbReference>
<name>K7FWU7_PELSI</name>
<keyword evidence="8" id="KW-0479">Metal-binding</keyword>